<gene>
    <name evidence="2" type="ORF">NG895_06185</name>
</gene>
<accession>A0A9X2F736</accession>
<feature type="transmembrane region" description="Helical" evidence="1">
    <location>
        <begin position="70"/>
        <end position="88"/>
    </location>
</feature>
<dbReference type="AlphaFoldDB" id="A0A9X2F736"/>
<dbReference type="EMBL" id="JAMXLR010000024">
    <property type="protein sequence ID" value="MCO6043490.1"/>
    <property type="molecule type" value="Genomic_DNA"/>
</dbReference>
<keyword evidence="3" id="KW-1185">Reference proteome</keyword>
<feature type="transmembrane region" description="Helical" evidence="1">
    <location>
        <begin position="131"/>
        <end position="150"/>
    </location>
</feature>
<evidence type="ECO:0000313" key="3">
    <source>
        <dbReference type="Proteomes" id="UP001155241"/>
    </source>
</evidence>
<sequence length="223" mass="24918">MDDENPFAAPQADLDPADFAIEGDPSVVRVDKKLRMPEGAQLPTRCVKCNRPAKTQWDVAANNGLSTRSGTSAILFVLLGAFLLIVFTALDISLLWLIPFVALAIGIVVWMERQEPRPVCTTFYVCPMHNLLRYVAGVPIAILAVLLLSSSRLTDWTGIDFETFFEFPRTLFLVLTANLMLMFAPHVIGKKLEKGYFEYHGFGEKYLKNFPTIEQQGAVFDEA</sequence>
<feature type="transmembrane region" description="Helical" evidence="1">
    <location>
        <begin position="94"/>
        <end position="111"/>
    </location>
</feature>
<keyword evidence="1" id="KW-0812">Transmembrane</keyword>
<name>A0A9X2F736_9BACT</name>
<reference evidence="2" key="1">
    <citation type="submission" date="2022-06" db="EMBL/GenBank/DDBJ databases">
        <title>Aeoliella straminimaris, a novel planctomycete from sediments.</title>
        <authorList>
            <person name="Vitorino I.R."/>
            <person name="Lage O.M."/>
        </authorList>
    </citation>
    <scope>NUCLEOTIDE SEQUENCE</scope>
    <source>
        <strain evidence="2">ICT_H6.2</strain>
    </source>
</reference>
<evidence type="ECO:0000313" key="2">
    <source>
        <dbReference type="EMBL" id="MCO6043490.1"/>
    </source>
</evidence>
<keyword evidence="1" id="KW-1133">Transmembrane helix</keyword>
<dbReference type="RefSeq" id="WP_252851596.1">
    <property type="nucleotide sequence ID" value="NZ_JAMXLR010000024.1"/>
</dbReference>
<evidence type="ECO:0000256" key="1">
    <source>
        <dbReference type="SAM" id="Phobius"/>
    </source>
</evidence>
<feature type="transmembrane region" description="Helical" evidence="1">
    <location>
        <begin position="170"/>
        <end position="188"/>
    </location>
</feature>
<keyword evidence="1" id="KW-0472">Membrane</keyword>
<protein>
    <submittedName>
        <fullName evidence="2">Uncharacterized protein</fullName>
    </submittedName>
</protein>
<dbReference type="Proteomes" id="UP001155241">
    <property type="component" value="Unassembled WGS sequence"/>
</dbReference>
<comment type="caution">
    <text evidence="2">The sequence shown here is derived from an EMBL/GenBank/DDBJ whole genome shotgun (WGS) entry which is preliminary data.</text>
</comment>
<proteinExistence type="predicted"/>
<organism evidence="2 3">
    <name type="scientific">Aeoliella straminimaris</name>
    <dbReference type="NCBI Taxonomy" id="2954799"/>
    <lineage>
        <taxon>Bacteria</taxon>
        <taxon>Pseudomonadati</taxon>
        <taxon>Planctomycetota</taxon>
        <taxon>Planctomycetia</taxon>
        <taxon>Pirellulales</taxon>
        <taxon>Lacipirellulaceae</taxon>
        <taxon>Aeoliella</taxon>
    </lineage>
</organism>